<dbReference type="InterPro" id="IPR036388">
    <property type="entry name" value="WH-like_DNA-bd_sf"/>
</dbReference>
<dbReference type="EMBL" id="JACHHO010000002">
    <property type="protein sequence ID" value="MBB5204835.1"/>
    <property type="molecule type" value="Genomic_DNA"/>
</dbReference>
<dbReference type="Proteomes" id="UP000554837">
    <property type="component" value="Unassembled WGS sequence"/>
</dbReference>
<evidence type="ECO:0000313" key="1">
    <source>
        <dbReference type="EMBL" id="MBB5204835.1"/>
    </source>
</evidence>
<accession>A0A840S3D0</accession>
<keyword evidence="2" id="KW-1185">Reference proteome</keyword>
<gene>
    <name evidence="1" type="ORF">HNQ51_002149</name>
</gene>
<dbReference type="Gene3D" id="1.10.10.10">
    <property type="entry name" value="Winged helix-like DNA-binding domain superfamily/Winged helix DNA-binding domain"/>
    <property type="match status" value="1"/>
</dbReference>
<dbReference type="GO" id="GO:0006355">
    <property type="term" value="P:regulation of DNA-templated transcription"/>
    <property type="evidence" value="ECO:0007669"/>
    <property type="project" value="InterPro"/>
</dbReference>
<dbReference type="SUPFAM" id="SSF55781">
    <property type="entry name" value="GAF domain-like"/>
    <property type="match status" value="1"/>
</dbReference>
<comment type="caution">
    <text evidence="1">The sequence shown here is derived from an EMBL/GenBank/DDBJ whole genome shotgun (WGS) entry which is preliminary data.</text>
</comment>
<protein>
    <submittedName>
        <fullName evidence="1">DNA-binding CsgD family transcriptional regulator</fullName>
    </submittedName>
</protein>
<organism evidence="1 2">
    <name type="scientific">Inhella inkyongensis</name>
    <dbReference type="NCBI Taxonomy" id="392593"/>
    <lineage>
        <taxon>Bacteria</taxon>
        <taxon>Pseudomonadati</taxon>
        <taxon>Pseudomonadota</taxon>
        <taxon>Betaproteobacteria</taxon>
        <taxon>Burkholderiales</taxon>
        <taxon>Sphaerotilaceae</taxon>
        <taxon>Inhella</taxon>
    </lineage>
</organism>
<dbReference type="RefSeq" id="WP_138855523.1">
    <property type="nucleotide sequence ID" value="NZ_CP040709.1"/>
</dbReference>
<sequence>MNGDRFGPRRRMAQLHALCQADLATADFLQAFLEALHAVIPSQRNLFDLTDSQGQLLHYYCEGLIDTRIAQIYFEHFHNRREAECMPAFATLASAPAGVRSARPLMSREFFHSALYNEIWRPQGFHSRVEGVVRATDGRLLGSLVLYRGPSDPDFSSGDEQTLATILPWIASALVRAETREVGRAQRFLPTPQREEYLLLSEAGQLRAASEGALGLLLQADAGLTLNGLRDGELGIRWALDRLFQRISLTPGDRSQPLLGAGESFRAVTLINAHGRFVVEVRSLQSGQGGAERLHQVCLRRHEPQTVSLHRALRQLPLTAGQFQVCRALYEGQTLVDLARQQRVAHSTVVDHTRKIYRALDVSGVGELRQLIDDAMRP</sequence>
<evidence type="ECO:0000313" key="2">
    <source>
        <dbReference type="Proteomes" id="UP000554837"/>
    </source>
</evidence>
<dbReference type="SUPFAM" id="SSF46894">
    <property type="entry name" value="C-terminal effector domain of the bipartite response regulators"/>
    <property type="match status" value="1"/>
</dbReference>
<dbReference type="InterPro" id="IPR016032">
    <property type="entry name" value="Sig_transdc_resp-reg_C-effctor"/>
</dbReference>
<dbReference type="AlphaFoldDB" id="A0A840S3D0"/>
<proteinExistence type="predicted"/>
<keyword evidence="1" id="KW-0238">DNA-binding</keyword>
<dbReference type="OrthoDB" id="3623000at2"/>
<reference evidence="1 2" key="1">
    <citation type="submission" date="2020-08" db="EMBL/GenBank/DDBJ databases">
        <title>Genomic Encyclopedia of Type Strains, Phase IV (KMG-IV): sequencing the most valuable type-strain genomes for metagenomic binning, comparative biology and taxonomic classification.</title>
        <authorList>
            <person name="Goeker M."/>
        </authorList>
    </citation>
    <scope>NUCLEOTIDE SEQUENCE [LARGE SCALE GENOMIC DNA]</scope>
    <source>
        <strain evidence="1 2">DSM 23958</strain>
    </source>
</reference>
<dbReference type="GO" id="GO:0003677">
    <property type="term" value="F:DNA binding"/>
    <property type="evidence" value="ECO:0007669"/>
    <property type="project" value="UniProtKB-KW"/>
</dbReference>
<name>A0A840S3D0_9BURK</name>